<dbReference type="PANTHER" id="PTHR43124:SF3">
    <property type="entry name" value="CHLORAMPHENICOL EFFLUX PUMP RV0191"/>
    <property type="match status" value="1"/>
</dbReference>
<feature type="transmembrane region" description="Helical" evidence="7">
    <location>
        <begin position="7"/>
        <end position="29"/>
    </location>
</feature>
<dbReference type="InterPro" id="IPR011701">
    <property type="entry name" value="MFS"/>
</dbReference>
<evidence type="ECO:0000313" key="9">
    <source>
        <dbReference type="EMBL" id="MED1203998.1"/>
    </source>
</evidence>
<feature type="transmembrane region" description="Helical" evidence="7">
    <location>
        <begin position="299"/>
        <end position="321"/>
    </location>
</feature>
<protein>
    <submittedName>
        <fullName evidence="9">MFS transporter</fullName>
    </submittedName>
</protein>
<feature type="transmembrane region" description="Helical" evidence="7">
    <location>
        <begin position="166"/>
        <end position="184"/>
    </location>
</feature>
<dbReference type="InterPro" id="IPR036259">
    <property type="entry name" value="MFS_trans_sf"/>
</dbReference>
<evidence type="ECO:0000313" key="10">
    <source>
        <dbReference type="Proteomes" id="UP001341444"/>
    </source>
</evidence>
<evidence type="ECO:0000256" key="2">
    <source>
        <dbReference type="ARBA" id="ARBA00022448"/>
    </source>
</evidence>
<dbReference type="InterPro" id="IPR020846">
    <property type="entry name" value="MFS_dom"/>
</dbReference>
<gene>
    <name evidence="9" type="ORF">P4T90_13145</name>
</gene>
<feature type="transmembrane region" description="Helical" evidence="7">
    <location>
        <begin position="49"/>
        <end position="68"/>
    </location>
</feature>
<dbReference type="SUPFAM" id="SSF103473">
    <property type="entry name" value="MFS general substrate transporter"/>
    <property type="match status" value="1"/>
</dbReference>
<evidence type="ECO:0000256" key="4">
    <source>
        <dbReference type="ARBA" id="ARBA00022692"/>
    </source>
</evidence>
<keyword evidence="10" id="KW-1185">Reference proteome</keyword>
<keyword evidence="4 7" id="KW-0812">Transmembrane</keyword>
<keyword evidence="6 7" id="KW-0472">Membrane</keyword>
<evidence type="ECO:0000256" key="1">
    <source>
        <dbReference type="ARBA" id="ARBA00004651"/>
    </source>
</evidence>
<comment type="subcellular location">
    <subcellularLocation>
        <location evidence="1">Cell membrane</location>
        <topology evidence="1">Multi-pass membrane protein</topology>
    </subcellularLocation>
</comment>
<feature type="transmembrane region" description="Helical" evidence="7">
    <location>
        <begin position="135"/>
        <end position="160"/>
    </location>
</feature>
<evidence type="ECO:0000259" key="8">
    <source>
        <dbReference type="PROSITE" id="PS50850"/>
    </source>
</evidence>
<evidence type="ECO:0000256" key="6">
    <source>
        <dbReference type="ARBA" id="ARBA00023136"/>
    </source>
</evidence>
<feature type="transmembrane region" description="Helical" evidence="7">
    <location>
        <begin position="422"/>
        <end position="443"/>
    </location>
</feature>
<reference evidence="9 10" key="1">
    <citation type="submission" date="2023-03" db="EMBL/GenBank/DDBJ databases">
        <title>Bacillus Genome Sequencing.</title>
        <authorList>
            <person name="Dunlap C."/>
        </authorList>
    </citation>
    <scope>NUCLEOTIDE SEQUENCE [LARGE SCALE GENOMIC DNA]</scope>
    <source>
        <strain evidence="9 10">B-23453</strain>
    </source>
</reference>
<dbReference type="Pfam" id="PF07690">
    <property type="entry name" value="MFS_1"/>
    <property type="match status" value="1"/>
</dbReference>
<proteinExistence type="predicted"/>
<dbReference type="EMBL" id="JARMAB010000019">
    <property type="protein sequence ID" value="MED1203998.1"/>
    <property type="molecule type" value="Genomic_DNA"/>
</dbReference>
<keyword evidence="3" id="KW-1003">Cell membrane</keyword>
<feature type="transmembrane region" description="Helical" evidence="7">
    <location>
        <begin position="77"/>
        <end position="99"/>
    </location>
</feature>
<dbReference type="Proteomes" id="UP001341444">
    <property type="component" value="Unassembled WGS sequence"/>
</dbReference>
<comment type="caution">
    <text evidence="9">The sequence shown here is derived from an EMBL/GenBank/DDBJ whole genome shotgun (WGS) entry which is preliminary data.</text>
</comment>
<accession>A0ABU6MK26</accession>
<feature type="transmembrane region" description="Helical" evidence="7">
    <location>
        <begin position="333"/>
        <end position="355"/>
    </location>
</feature>
<sequence length="464" mass="51242">MKKNRANMIYTIFVFTILAAFDNLIIGLFPPLFQSISHDLHIKLADMGIISAVNILVTAVSSIFWGYLSGRFKRKRLIMAGTLIWALSVFLTAICTSFFQLLLFQILTGIGLGCIASIGFSVLTDSIPYRMRGLVLSLWGMAQGLGGIGGSIMASLIATASSWRTPFEIVGFIGLILIVLYFFVQEPSRGGADPELQELIKSGKSYKHMIQAKQILTIAFKGSNKYLFLQAFFMNVATGSLIWLPTLYIFKIQFEGYRMSTAMIASGYLYAIFQLGGMSSALFGHIGDRLQRKSYKGRAYFTALFVFLTLPFYVFMFLLPMNHLSLPENGNPPLILIALIKQIFLNPWIALLFLLSVFASASQSANTPNWLALISDVNLPEHRGAAFSLANLSNSLGRTLGNVGVGVLLNVVSSWSHEPYSYTITLSLLQAFLIPAGLCYILMAKHNVLDIRNVKATLRARSKG</sequence>
<organism evidence="9 10">
    <name type="scientific">Heyndrickxia acidicola</name>
    <dbReference type="NCBI Taxonomy" id="209389"/>
    <lineage>
        <taxon>Bacteria</taxon>
        <taxon>Bacillati</taxon>
        <taxon>Bacillota</taxon>
        <taxon>Bacilli</taxon>
        <taxon>Bacillales</taxon>
        <taxon>Bacillaceae</taxon>
        <taxon>Heyndrickxia</taxon>
    </lineage>
</organism>
<dbReference type="PANTHER" id="PTHR43124">
    <property type="entry name" value="PURINE EFFLUX PUMP PBUE"/>
    <property type="match status" value="1"/>
</dbReference>
<keyword evidence="2" id="KW-0813">Transport</keyword>
<feature type="transmembrane region" description="Helical" evidence="7">
    <location>
        <begin position="105"/>
        <end position="123"/>
    </location>
</feature>
<feature type="transmembrane region" description="Helical" evidence="7">
    <location>
        <begin position="399"/>
        <end position="416"/>
    </location>
</feature>
<dbReference type="InterPro" id="IPR050189">
    <property type="entry name" value="MFS_Efflux_Transporters"/>
</dbReference>
<dbReference type="Gene3D" id="1.20.1250.20">
    <property type="entry name" value="MFS general substrate transporter like domains"/>
    <property type="match status" value="1"/>
</dbReference>
<dbReference type="PROSITE" id="PS50850">
    <property type="entry name" value="MFS"/>
    <property type="match status" value="1"/>
</dbReference>
<evidence type="ECO:0000256" key="5">
    <source>
        <dbReference type="ARBA" id="ARBA00022989"/>
    </source>
</evidence>
<feature type="transmembrane region" description="Helical" evidence="7">
    <location>
        <begin position="268"/>
        <end position="287"/>
    </location>
</feature>
<dbReference type="RefSeq" id="WP_198160192.1">
    <property type="nucleotide sequence ID" value="NZ_JARMAB010000019.1"/>
</dbReference>
<keyword evidence="5 7" id="KW-1133">Transmembrane helix</keyword>
<evidence type="ECO:0000256" key="3">
    <source>
        <dbReference type="ARBA" id="ARBA00022475"/>
    </source>
</evidence>
<name>A0ABU6MK26_9BACI</name>
<feature type="domain" description="Major facilitator superfamily (MFS) profile" evidence="8">
    <location>
        <begin position="8"/>
        <end position="448"/>
    </location>
</feature>
<evidence type="ECO:0000256" key="7">
    <source>
        <dbReference type="SAM" id="Phobius"/>
    </source>
</evidence>
<feature type="transmembrane region" description="Helical" evidence="7">
    <location>
        <begin position="226"/>
        <end position="248"/>
    </location>
</feature>